<accession>A0A8S9Z958</accession>
<proteinExistence type="predicted"/>
<comment type="caution">
    <text evidence="1">The sequence shown here is derived from an EMBL/GenBank/DDBJ whole genome shotgun (WGS) entry which is preliminary data.</text>
</comment>
<sequence>MAAEYRVEFRPSLRQPPVFHPNADFESWEFAVAIYLASVPERSAWAYSLSFLSGELDEKRAVGESICLAFSQHSRNPKPIPAQTDQLSRRVRSVGIASGSADAHNTVVITYRSVPEGVQLGSYSGEHQFPACPNL</sequence>
<evidence type="ECO:0000313" key="1">
    <source>
        <dbReference type="EMBL" id="KAF7262166.1"/>
    </source>
</evidence>
<evidence type="ECO:0000313" key="2">
    <source>
        <dbReference type="Proteomes" id="UP000822476"/>
    </source>
</evidence>
<protein>
    <submittedName>
        <fullName evidence="1">Uncharacterized protein</fullName>
    </submittedName>
</protein>
<dbReference type="EMBL" id="JTDE01000150">
    <property type="protein sequence ID" value="KAF7262166.1"/>
    <property type="molecule type" value="Genomic_DNA"/>
</dbReference>
<keyword evidence="2" id="KW-1185">Reference proteome</keyword>
<gene>
    <name evidence="1" type="ORF">EG68_00671</name>
</gene>
<dbReference type="Proteomes" id="UP000822476">
    <property type="component" value="Unassembled WGS sequence"/>
</dbReference>
<reference evidence="1" key="1">
    <citation type="submission" date="2019-07" db="EMBL/GenBank/DDBJ databases">
        <title>Annotation for the trematode Paragonimus miyazaki's.</title>
        <authorList>
            <person name="Choi Y.-J."/>
        </authorList>
    </citation>
    <scope>NUCLEOTIDE SEQUENCE</scope>
    <source>
        <strain evidence="1">Japan</strain>
    </source>
</reference>
<name>A0A8S9Z958_9TREM</name>
<dbReference type="AlphaFoldDB" id="A0A8S9Z958"/>
<organism evidence="1 2">
    <name type="scientific">Paragonimus skrjabini miyazakii</name>
    <dbReference type="NCBI Taxonomy" id="59628"/>
    <lineage>
        <taxon>Eukaryota</taxon>
        <taxon>Metazoa</taxon>
        <taxon>Spiralia</taxon>
        <taxon>Lophotrochozoa</taxon>
        <taxon>Platyhelminthes</taxon>
        <taxon>Trematoda</taxon>
        <taxon>Digenea</taxon>
        <taxon>Plagiorchiida</taxon>
        <taxon>Troglotremata</taxon>
        <taxon>Troglotrematidae</taxon>
        <taxon>Paragonimus</taxon>
    </lineage>
</organism>